<dbReference type="EMBL" id="BSXN01004090">
    <property type="protein sequence ID" value="GME80554.1"/>
    <property type="molecule type" value="Genomic_DNA"/>
</dbReference>
<organism evidence="2 3">
    <name type="scientific">Candida boidinii</name>
    <name type="common">Yeast</name>
    <dbReference type="NCBI Taxonomy" id="5477"/>
    <lineage>
        <taxon>Eukaryota</taxon>
        <taxon>Fungi</taxon>
        <taxon>Dikarya</taxon>
        <taxon>Ascomycota</taxon>
        <taxon>Saccharomycotina</taxon>
        <taxon>Pichiomycetes</taxon>
        <taxon>Pichiales</taxon>
        <taxon>Pichiaceae</taxon>
        <taxon>Ogataea</taxon>
        <taxon>Ogataea/Candida clade</taxon>
    </lineage>
</organism>
<evidence type="ECO:0000313" key="3">
    <source>
        <dbReference type="Proteomes" id="UP001165120"/>
    </source>
</evidence>
<sequence length="160" mass="17496">MLTSTIDNFNPILLKELLAELGNLSSVYYKPASTFDIDTDNIDKNSKLQNRKLEDLQQLAKNEIVGNAIKSENLLDFDDDVEEEIGSVDGFGGESSNSNILDELNDLFSGLSAQPAAPPQQNQNNALFDLLNNGNSASATLSTQETQQKSKPNSELLDLF</sequence>
<evidence type="ECO:0000256" key="1">
    <source>
        <dbReference type="SAM" id="MobiDB-lite"/>
    </source>
</evidence>
<feature type="compositionally biased region" description="Low complexity" evidence="1">
    <location>
        <begin position="113"/>
        <end position="126"/>
    </location>
</feature>
<feature type="compositionally biased region" description="Polar residues" evidence="1">
    <location>
        <begin position="132"/>
        <end position="153"/>
    </location>
</feature>
<reference evidence="2" key="1">
    <citation type="submission" date="2023-04" db="EMBL/GenBank/DDBJ databases">
        <title>Candida boidinii NBRC 10035.</title>
        <authorList>
            <person name="Ichikawa N."/>
            <person name="Sato H."/>
            <person name="Tonouchi N."/>
        </authorList>
    </citation>
    <scope>NUCLEOTIDE SEQUENCE</scope>
    <source>
        <strain evidence="2">NBRC 10035</strain>
    </source>
</reference>
<feature type="region of interest" description="Disordered" evidence="1">
    <location>
        <begin position="111"/>
        <end position="160"/>
    </location>
</feature>
<proteinExistence type="predicted"/>
<gene>
    <name evidence="2" type="ORF">Cboi02_000642100</name>
</gene>
<name>A0A9W6WLA0_CANBO</name>
<accession>A0A9W6WLA0</accession>
<evidence type="ECO:0000313" key="2">
    <source>
        <dbReference type="EMBL" id="GME80554.1"/>
    </source>
</evidence>
<comment type="caution">
    <text evidence="2">The sequence shown here is derived from an EMBL/GenBank/DDBJ whole genome shotgun (WGS) entry which is preliminary data.</text>
</comment>
<dbReference type="AlphaFoldDB" id="A0A9W6WLA0"/>
<dbReference type="Proteomes" id="UP001165120">
    <property type="component" value="Unassembled WGS sequence"/>
</dbReference>
<keyword evidence="3" id="KW-1185">Reference proteome</keyword>
<protein>
    <submittedName>
        <fullName evidence="2">Unnamed protein product</fullName>
    </submittedName>
</protein>